<evidence type="ECO:0000259" key="3">
    <source>
        <dbReference type="Pfam" id="PF07479"/>
    </source>
</evidence>
<dbReference type="SUPFAM" id="SSF48179">
    <property type="entry name" value="6-phosphogluconate dehydrogenase C-terminal domain-like"/>
    <property type="match status" value="1"/>
</dbReference>
<dbReference type="InterPro" id="IPR008927">
    <property type="entry name" value="6-PGluconate_DH-like_C_sf"/>
</dbReference>
<accession>X1NIC2</accession>
<evidence type="ECO:0000313" key="5">
    <source>
        <dbReference type="EMBL" id="GAI18434.1"/>
    </source>
</evidence>
<dbReference type="PANTHER" id="PTHR11728">
    <property type="entry name" value="GLYCEROL-3-PHOSPHATE DEHYDROGENASE"/>
    <property type="match status" value="1"/>
</dbReference>
<dbReference type="GO" id="GO:0005524">
    <property type="term" value="F:ATP binding"/>
    <property type="evidence" value="ECO:0007669"/>
    <property type="project" value="UniProtKB-KW"/>
</dbReference>
<comment type="caution">
    <text evidence="5">The sequence shown here is derived from an EMBL/GenBank/DDBJ whole genome shotgun (WGS) entry which is preliminary data.</text>
</comment>
<dbReference type="EMBL" id="BARV01022117">
    <property type="protein sequence ID" value="GAI18434.1"/>
    <property type="molecule type" value="Genomic_DNA"/>
</dbReference>
<dbReference type="Gene3D" id="1.10.8.60">
    <property type="match status" value="1"/>
</dbReference>
<dbReference type="PANTHER" id="PTHR11728:SF1">
    <property type="entry name" value="GLYCEROL-3-PHOSPHATE DEHYDROGENASE [NAD(+)] 2, CHLOROPLASTIC"/>
    <property type="match status" value="1"/>
</dbReference>
<dbReference type="InterPro" id="IPR013328">
    <property type="entry name" value="6PGD_dom2"/>
</dbReference>
<reference evidence="5" key="1">
    <citation type="journal article" date="2014" name="Front. Microbiol.">
        <title>High frequency of phylogenetically diverse reductive dehalogenase-homologous genes in deep subseafloor sedimentary metagenomes.</title>
        <authorList>
            <person name="Kawai M."/>
            <person name="Futagami T."/>
            <person name="Toyoda A."/>
            <person name="Takaki Y."/>
            <person name="Nishi S."/>
            <person name="Hori S."/>
            <person name="Arai W."/>
            <person name="Tsubouchi T."/>
            <person name="Morono Y."/>
            <person name="Uchiyama I."/>
            <person name="Ito T."/>
            <person name="Fujiyama A."/>
            <person name="Inagaki F."/>
            <person name="Takami H."/>
        </authorList>
    </citation>
    <scope>NUCLEOTIDE SEQUENCE</scope>
    <source>
        <strain evidence="5">Expedition CK06-06</strain>
    </source>
</reference>
<dbReference type="SUPFAM" id="SSF52540">
    <property type="entry name" value="P-loop containing nucleoside triphosphate hydrolases"/>
    <property type="match status" value="1"/>
</dbReference>
<dbReference type="InterPro" id="IPR019489">
    <property type="entry name" value="Clp_ATPase_C"/>
</dbReference>
<evidence type="ECO:0008006" key="6">
    <source>
        <dbReference type="Google" id="ProtNLM"/>
    </source>
</evidence>
<keyword evidence="2" id="KW-0067">ATP-binding</keyword>
<dbReference type="InterPro" id="IPR027417">
    <property type="entry name" value="P-loop_NTPase"/>
</dbReference>
<feature type="non-terminal residue" evidence="5">
    <location>
        <position position="1"/>
    </location>
</feature>
<evidence type="ECO:0000256" key="1">
    <source>
        <dbReference type="ARBA" id="ARBA00022741"/>
    </source>
</evidence>
<dbReference type="Gene3D" id="1.10.1040.10">
    <property type="entry name" value="N-(1-d-carboxylethyl)-l-norvaline Dehydrogenase, domain 2"/>
    <property type="match status" value="1"/>
</dbReference>
<keyword evidence="1" id="KW-0547">Nucleotide-binding</keyword>
<dbReference type="AlphaFoldDB" id="X1NIC2"/>
<dbReference type="Pfam" id="PF07479">
    <property type="entry name" value="NAD_Gly3P_dh_C"/>
    <property type="match status" value="1"/>
</dbReference>
<name>X1NIC2_9ZZZZ</name>
<feature type="domain" description="Clp ATPase C-terminal" evidence="4">
    <location>
        <begin position="21"/>
        <end position="61"/>
    </location>
</feature>
<dbReference type="GO" id="GO:0005829">
    <property type="term" value="C:cytosol"/>
    <property type="evidence" value="ECO:0007669"/>
    <property type="project" value="TreeGrafter"/>
</dbReference>
<sequence>KQTFRPELLNRIDDVIIFHPLTEEQLRSIVDLLVRETERRLAERDIKLDIKDEAKVWLVPTGGLGGFPDFGFGGLGDNAKAAFITQSWAELVSLGVALGAKASTFYGLAGLGDLIATCASTLSRNHYVGYELAKGRSLKEIAASMSQVAEGVHTTMAAHQLGHKLNLETPIANLIYRVLFEDFPLTEAIAIFTGSTDAINLG</sequence>
<dbReference type="GO" id="GO:0006072">
    <property type="term" value="P:glycerol-3-phosphate metabolic process"/>
    <property type="evidence" value="ECO:0007669"/>
    <property type="project" value="InterPro"/>
</dbReference>
<protein>
    <recommendedName>
        <fullName evidence="6">Glycerol-3-phosphate dehydrogenase NAD-dependent C-terminal domain-containing protein</fullName>
    </recommendedName>
</protein>
<dbReference type="GO" id="GO:0005975">
    <property type="term" value="P:carbohydrate metabolic process"/>
    <property type="evidence" value="ECO:0007669"/>
    <property type="project" value="InterPro"/>
</dbReference>
<proteinExistence type="predicted"/>
<dbReference type="InterPro" id="IPR006109">
    <property type="entry name" value="G3P_DH_NAD-dep_C"/>
</dbReference>
<organism evidence="5">
    <name type="scientific">marine sediment metagenome</name>
    <dbReference type="NCBI Taxonomy" id="412755"/>
    <lineage>
        <taxon>unclassified sequences</taxon>
        <taxon>metagenomes</taxon>
        <taxon>ecological metagenomes</taxon>
    </lineage>
</organism>
<feature type="domain" description="Glycerol-3-phosphate dehydrogenase NAD-dependent C-terminal" evidence="3">
    <location>
        <begin position="74"/>
        <end position="189"/>
    </location>
</feature>
<evidence type="ECO:0000259" key="4">
    <source>
        <dbReference type="Pfam" id="PF10431"/>
    </source>
</evidence>
<gene>
    <name evidence="5" type="ORF">S06H3_36500</name>
</gene>
<evidence type="ECO:0000256" key="2">
    <source>
        <dbReference type="ARBA" id="ARBA00022840"/>
    </source>
</evidence>
<dbReference type="Pfam" id="PF10431">
    <property type="entry name" value="ClpB_D2-small"/>
    <property type="match status" value="1"/>
</dbReference>